<evidence type="ECO:0000256" key="1">
    <source>
        <dbReference type="SAM" id="MobiDB-lite"/>
    </source>
</evidence>
<feature type="compositionally biased region" description="Gly residues" evidence="1">
    <location>
        <begin position="439"/>
        <end position="457"/>
    </location>
</feature>
<protein>
    <submittedName>
        <fullName evidence="2">Uncharacterized protein</fullName>
    </submittedName>
</protein>
<evidence type="ECO:0000313" key="2">
    <source>
        <dbReference type="EMBL" id="OSX78164.1"/>
    </source>
</evidence>
<feature type="region of interest" description="Disordered" evidence="1">
    <location>
        <begin position="439"/>
        <end position="470"/>
    </location>
</feature>
<dbReference type="AlphaFoldDB" id="A0A1X6PBE2"/>
<sequence length="470" mass="48620">MELMNVAFGAKKVQKYQQSHNKLHRAVFANECDFLVSKTVRSGCVRATYFKLDVWDDGERLAERESLDLKMAQDSSAKELARIERVRVLIDLIRDASIDEATDYEDAMANEIEPSSADEPAVGRRKHLQKDSDVPGESLPDRGGGGGGAGGDGRHCHTLRQWPWGPRRFRRRRWWPRWWPVPRSVAATVAAVAAEVVTSRVAAVVAAAVAAVVASVTLRGDGGGGGGSGGDGGGGGGGGGSGGGGRCHAPGRRWWTLPRPRCGRGGTAGRRNGSRAGARCCAEASAVGHAIVLPEAAVMAATPIADEGQTAMRAAATLRGMPPPASSRACQFFLCGCVMPLSGSDGNGGSTAGRNTGSMGGARCRRLAAAAPVGAAFDTPAIARAVVAAIATALASELRQMLFSPPRRRQRRRHWRCWPPSRGQMSVQCGGCAGGGGEGGGGNGGGNGGGRGSGAGAVAGPHGRADHLRR</sequence>
<organism evidence="2 3">
    <name type="scientific">Porphyra umbilicalis</name>
    <name type="common">Purple laver</name>
    <name type="synonym">Red alga</name>
    <dbReference type="NCBI Taxonomy" id="2786"/>
    <lineage>
        <taxon>Eukaryota</taxon>
        <taxon>Rhodophyta</taxon>
        <taxon>Bangiophyceae</taxon>
        <taxon>Bangiales</taxon>
        <taxon>Bangiaceae</taxon>
        <taxon>Porphyra</taxon>
    </lineage>
</organism>
<feature type="region of interest" description="Disordered" evidence="1">
    <location>
        <begin position="110"/>
        <end position="160"/>
    </location>
</feature>
<feature type="region of interest" description="Disordered" evidence="1">
    <location>
        <begin position="218"/>
        <end position="252"/>
    </location>
</feature>
<dbReference type="Proteomes" id="UP000218209">
    <property type="component" value="Unassembled WGS sequence"/>
</dbReference>
<proteinExistence type="predicted"/>
<accession>A0A1X6PBE2</accession>
<reference evidence="2 3" key="1">
    <citation type="submission" date="2017-03" db="EMBL/GenBank/DDBJ databases">
        <title>WGS assembly of Porphyra umbilicalis.</title>
        <authorList>
            <person name="Brawley S.H."/>
            <person name="Blouin N.A."/>
            <person name="Ficko-Blean E."/>
            <person name="Wheeler G.L."/>
            <person name="Lohr M."/>
            <person name="Goodson H.V."/>
            <person name="Jenkins J.W."/>
            <person name="Blaby-Haas C.E."/>
            <person name="Helliwell K.E."/>
            <person name="Chan C."/>
            <person name="Marriage T."/>
            <person name="Bhattacharya D."/>
            <person name="Klein A.S."/>
            <person name="Badis Y."/>
            <person name="Brodie J."/>
            <person name="Cao Y."/>
            <person name="Collen J."/>
            <person name="Dittami S.M."/>
            <person name="Gachon C.M."/>
            <person name="Green B.R."/>
            <person name="Karpowicz S."/>
            <person name="Kim J.W."/>
            <person name="Kudahl U."/>
            <person name="Lin S."/>
            <person name="Michel G."/>
            <person name="Mittag M."/>
            <person name="Olson B.J."/>
            <person name="Pangilinan J."/>
            <person name="Peng Y."/>
            <person name="Qiu H."/>
            <person name="Shu S."/>
            <person name="Singer J.T."/>
            <person name="Smith A.G."/>
            <person name="Sprecher B.N."/>
            <person name="Wagner V."/>
            <person name="Wang W."/>
            <person name="Wang Z.-Y."/>
            <person name="Yan J."/>
            <person name="Yarish C."/>
            <person name="Zoeuner-Riek S."/>
            <person name="Zhuang Y."/>
            <person name="Zou Y."/>
            <person name="Lindquist E.A."/>
            <person name="Grimwood J."/>
            <person name="Barry K."/>
            <person name="Rokhsar D.S."/>
            <person name="Schmutz J."/>
            <person name="Stiller J.W."/>
            <person name="Grossman A.R."/>
            <person name="Prochnik S.E."/>
        </authorList>
    </citation>
    <scope>NUCLEOTIDE SEQUENCE [LARGE SCALE GENOMIC DNA]</scope>
    <source>
        <strain evidence="2">4086291</strain>
    </source>
</reference>
<feature type="compositionally biased region" description="Gly residues" evidence="1">
    <location>
        <begin position="142"/>
        <end position="151"/>
    </location>
</feature>
<evidence type="ECO:0000313" key="3">
    <source>
        <dbReference type="Proteomes" id="UP000218209"/>
    </source>
</evidence>
<feature type="compositionally biased region" description="Gly residues" evidence="1">
    <location>
        <begin position="220"/>
        <end position="246"/>
    </location>
</feature>
<keyword evidence="3" id="KW-1185">Reference proteome</keyword>
<name>A0A1X6PBE2_PORUM</name>
<gene>
    <name evidence="2" type="ORF">BU14_0118s0015</name>
</gene>
<dbReference type="EMBL" id="KV918819">
    <property type="protein sequence ID" value="OSX78164.1"/>
    <property type="molecule type" value="Genomic_DNA"/>
</dbReference>